<dbReference type="Pfam" id="PF00445">
    <property type="entry name" value="Ribonuclease_T2"/>
    <property type="match status" value="1"/>
</dbReference>
<dbReference type="EC" id="4.6.1.19" evidence="2"/>
<dbReference type="InterPro" id="IPR001568">
    <property type="entry name" value="RNase_T2-like"/>
</dbReference>
<organism evidence="4 5">
    <name type="scientific">Mycoemilia scoparia</name>
    <dbReference type="NCBI Taxonomy" id="417184"/>
    <lineage>
        <taxon>Eukaryota</taxon>
        <taxon>Fungi</taxon>
        <taxon>Fungi incertae sedis</taxon>
        <taxon>Zoopagomycota</taxon>
        <taxon>Kickxellomycotina</taxon>
        <taxon>Kickxellomycetes</taxon>
        <taxon>Kickxellales</taxon>
        <taxon>Kickxellaceae</taxon>
        <taxon>Mycoemilia</taxon>
    </lineage>
</organism>
<evidence type="ECO:0000256" key="1">
    <source>
        <dbReference type="ARBA" id="ARBA00007469"/>
    </source>
</evidence>
<evidence type="ECO:0000256" key="2">
    <source>
        <dbReference type="ARBA" id="ARBA00012571"/>
    </source>
</evidence>
<evidence type="ECO:0000313" key="4">
    <source>
        <dbReference type="EMBL" id="KAJ1911438.1"/>
    </source>
</evidence>
<dbReference type="GO" id="GO:0005576">
    <property type="term" value="C:extracellular region"/>
    <property type="evidence" value="ECO:0007669"/>
    <property type="project" value="TreeGrafter"/>
</dbReference>
<dbReference type="InterPro" id="IPR036430">
    <property type="entry name" value="RNase_T2-like_sf"/>
</dbReference>
<dbReference type="InterPro" id="IPR033130">
    <property type="entry name" value="RNase_T2_His_AS_2"/>
</dbReference>
<gene>
    <name evidence="4" type="ORF">H4219_005940</name>
</gene>
<dbReference type="Gene3D" id="3.90.730.10">
    <property type="entry name" value="Ribonuclease T2-like"/>
    <property type="match status" value="1"/>
</dbReference>
<comment type="similarity">
    <text evidence="1 3">Belongs to the RNase T2 family.</text>
</comment>
<dbReference type="SUPFAM" id="SSF55895">
    <property type="entry name" value="Ribonuclease Rh-like"/>
    <property type="match status" value="1"/>
</dbReference>
<proteinExistence type="inferred from homology"/>
<dbReference type="GO" id="GO:0003723">
    <property type="term" value="F:RNA binding"/>
    <property type="evidence" value="ECO:0007669"/>
    <property type="project" value="InterPro"/>
</dbReference>
<dbReference type="PANTHER" id="PTHR11240">
    <property type="entry name" value="RIBONUCLEASE T2"/>
    <property type="match status" value="1"/>
</dbReference>
<keyword evidence="5" id="KW-1185">Reference proteome</keyword>
<dbReference type="OrthoDB" id="435754at2759"/>
<dbReference type="EMBL" id="JANBPU010000449">
    <property type="protein sequence ID" value="KAJ1911438.1"/>
    <property type="molecule type" value="Genomic_DNA"/>
</dbReference>
<evidence type="ECO:0000256" key="3">
    <source>
        <dbReference type="RuleBase" id="RU004328"/>
    </source>
</evidence>
<comment type="caution">
    <text evidence="4">The sequence shown here is derived from an EMBL/GenBank/DDBJ whole genome shotgun (WGS) entry which is preliminary data.</text>
</comment>
<dbReference type="GO" id="GO:0033897">
    <property type="term" value="F:ribonuclease T2 activity"/>
    <property type="evidence" value="ECO:0007669"/>
    <property type="project" value="UniProtKB-EC"/>
</dbReference>
<dbReference type="GO" id="GO:0006401">
    <property type="term" value="P:RNA catabolic process"/>
    <property type="evidence" value="ECO:0007669"/>
    <property type="project" value="TreeGrafter"/>
</dbReference>
<accession>A0A9W7ZRF4</accession>
<dbReference type="AlphaFoldDB" id="A0A9W7ZRF4"/>
<dbReference type="PROSITE" id="PS00531">
    <property type="entry name" value="RNASE_T2_2"/>
    <property type="match status" value="1"/>
</dbReference>
<dbReference type="Proteomes" id="UP001150538">
    <property type="component" value="Unassembled WGS sequence"/>
</dbReference>
<dbReference type="PANTHER" id="PTHR11240:SF22">
    <property type="entry name" value="RIBONUCLEASE T2"/>
    <property type="match status" value="1"/>
</dbReference>
<reference evidence="4" key="1">
    <citation type="submission" date="2022-07" db="EMBL/GenBank/DDBJ databases">
        <title>Phylogenomic reconstructions and comparative analyses of Kickxellomycotina fungi.</title>
        <authorList>
            <person name="Reynolds N.K."/>
            <person name="Stajich J.E."/>
            <person name="Barry K."/>
            <person name="Grigoriev I.V."/>
            <person name="Crous P."/>
            <person name="Smith M.E."/>
        </authorList>
    </citation>
    <scope>NUCLEOTIDE SEQUENCE</scope>
    <source>
        <strain evidence="4">NBRC 100468</strain>
    </source>
</reference>
<sequence>MFDGSYGGNRGCDPARSYSNIDEIIRNLEDDPTLYQDMKTYWASNKGDDNWFWSHEWIKHGTCVTTLEPHCYAEGNYTKHKEVGEYFRTALNLRSKYDIYAAFKDNDIVPNAKKTYPVQKMKQAILDKYGLEATFSCRGSRLQEITLWFRVRGRDRYVPTQPLRKDTCRNVRFLPKA</sequence>
<name>A0A9W7ZRF4_9FUNG</name>
<protein>
    <recommendedName>
        <fullName evidence="2">ribonuclease T2</fullName>
        <ecNumber evidence="2">4.6.1.19</ecNumber>
    </recommendedName>
</protein>
<evidence type="ECO:0000313" key="5">
    <source>
        <dbReference type="Proteomes" id="UP001150538"/>
    </source>
</evidence>